<dbReference type="EMBL" id="RHPJ01000004">
    <property type="protein sequence ID" value="TGO04122.1"/>
    <property type="molecule type" value="Genomic_DNA"/>
</dbReference>
<comment type="caution">
    <text evidence="4">The sequence shown here is derived from an EMBL/GenBank/DDBJ whole genome shotgun (WGS) entry which is preliminary data.</text>
</comment>
<dbReference type="InterPro" id="IPR007391">
    <property type="entry name" value="Vancomycin_resist_VanW"/>
</dbReference>
<feature type="domain" description="YoaR-like putative peptidoglycan binding" evidence="3">
    <location>
        <begin position="262"/>
        <end position="328"/>
    </location>
</feature>
<reference evidence="4 5" key="1">
    <citation type="submission" date="2018-11" db="EMBL/GenBank/DDBJ databases">
        <title>Complete genome sequencing of the Actinobacteria Serinibacter sp. K3-2.</title>
        <authorList>
            <person name="Rakitin A.L."/>
            <person name="Beletsky A.V."/>
            <person name="Mardanov A.V."/>
            <person name="Ravin N.V."/>
            <person name="Gromova A.S."/>
            <person name="Filippova S.N."/>
            <person name="Gal'Chenko V.F."/>
        </authorList>
    </citation>
    <scope>NUCLEOTIDE SEQUENCE [LARGE SCALE GENOMIC DNA]</scope>
    <source>
        <strain evidence="4 5">K3-2</strain>
    </source>
</reference>
<evidence type="ECO:0000313" key="5">
    <source>
        <dbReference type="Proteomes" id="UP000297318"/>
    </source>
</evidence>
<keyword evidence="5" id="KW-1185">Reference proteome</keyword>
<keyword evidence="2" id="KW-0472">Membrane</keyword>
<proteinExistence type="predicted"/>
<evidence type="ECO:0000313" key="4">
    <source>
        <dbReference type="EMBL" id="TGO04122.1"/>
    </source>
</evidence>
<feature type="compositionally biased region" description="Pro residues" evidence="1">
    <location>
        <begin position="581"/>
        <end position="599"/>
    </location>
</feature>
<feature type="region of interest" description="Disordered" evidence="1">
    <location>
        <begin position="578"/>
        <end position="599"/>
    </location>
</feature>
<dbReference type="PANTHER" id="PTHR35788:SF1">
    <property type="entry name" value="EXPORTED PROTEIN"/>
    <property type="match status" value="1"/>
</dbReference>
<accession>A0A4Z1E0G0</accession>
<gene>
    <name evidence="4" type="ORF">SERN_2713</name>
</gene>
<organism evidence="4 5">
    <name type="scientific">Serinibacter arcticus</name>
    <dbReference type="NCBI Taxonomy" id="1655435"/>
    <lineage>
        <taxon>Bacteria</taxon>
        <taxon>Bacillati</taxon>
        <taxon>Actinomycetota</taxon>
        <taxon>Actinomycetes</taxon>
        <taxon>Micrococcales</taxon>
        <taxon>Beutenbergiaceae</taxon>
        <taxon>Serinibacter</taxon>
    </lineage>
</organism>
<protein>
    <submittedName>
        <fullName evidence="4">Vancomycin B-type resistance protein VanW</fullName>
    </submittedName>
</protein>
<dbReference type="Pfam" id="PF04294">
    <property type="entry name" value="VanW"/>
    <property type="match status" value="1"/>
</dbReference>
<name>A0A4Z1E0G0_9MICO</name>
<keyword evidence="2" id="KW-1133">Transmembrane helix</keyword>
<dbReference type="InterPro" id="IPR022029">
    <property type="entry name" value="YoaR-like_PG-bd"/>
</dbReference>
<evidence type="ECO:0000256" key="1">
    <source>
        <dbReference type="SAM" id="MobiDB-lite"/>
    </source>
</evidence>
<dbReference type="RefSeq" id="WP_135850721.1">
    <property type="nucleotide sequence ID" value="NZ_RHPJ01000004.1"/>
</dbReference>
<sequence>MSDSTEVEGSPLDELEGEKPSRRGRAVAIGCGIGVVVLAGAYVAAVLTTQDSVPREAVVAGVDVSGQSREDAVATLTSELGDRTAQPIPVTVGDLEASIDPADAGLTFDADASVAAVTGPAWNPSDLAERLFGSVEAPAVTAVDDAALTTALADAAAFVQVPPVDATIALADGAAVVGDPVDGTELDVPGAVDVLSQTWLSAQSAIDLPVTVLTPSLDQAALDTAMTEIVDPLLAGPVTINTGELTTELDTATLTSVASIVGADGAFTLQLDADALAETVSAALPEAGAAPKDASFTFTDGRPSIVPSQDGTGIDPAQLVGVVQAAALSPTERTAAVELVGAEAEFSTADAEALGVTEVIGEFSTPLPPGNDAPRTGNIVTGAGRVTGVLLKPGETFSLIDHVGPINAATGYRPSGVVENGNVSTAYGGGLSQLSTTLFNAAFEAGLEDVEHKPHTRWFARYPEGREATLFEGSIDMQFTNRTEHGVLVQAFVDGGRTWARVWGTPTYETTISTGSRYALRSSSTVYNTRSDCTPEGGGQGGFSVDVTRTVTRLDGTPVEDRTYSTTYVPWNRVVCGPDPATLPPPSPEPTPEPPAAEG</sequence>
<dbReference type="PANTHER" id="PTHR35788">
    <property type="entry name" value="EXPORTED PROTEIN-RELATED"/>
    <property type="match status" value="1"/>
</dbReference>
<dbReference type="InterPro" id="IPR052913">
    <property type="entry name" value="Glycopeptide_resist_protein"/>
</dbReference>
<dbReference type="OrthoDB" id="9813301at2"/>
<feature type="region of interest" description="Disordered" evidence="1">
    <location>
        <begin position="1"/>
        <end position="23"/>
    </location>
</feature>
<keyword evidence="2" id="KW-0812">Transmembrane</keyword>
<feature type="transmembrane region" description="Helical" evidence="2">
    <location>
        <begin position="26"/>
        <end position="47"/>
    </location>
</feature>
<dbReference type="Pfam" id="PF12229">
    <property type="entry name" value="PG_binding_4"/>
    <property type="match status" value="1"/>
</dbReference>
<dbReference type="AlphaFoldDB" id="A0A4Z1E0G0"/>
<dbReference type="Proteomes" id="UP000297318">
    <property type="component" value="Unassembled WGS sequence"/>
</dbReference>
<evidence type="ECO:0000259" key="3">
    <source>
        <dbReference type="Pfam" id="PF12229"/>
    </source>
</evidence>
<evidence type="ECO:0000256" key="2">
    <source>
        <dbReference type="SAM" id="Phobius"/>
    </source>
</evidence>